<name>A0ABM6Z239_9ACTO</name>
<gene>
    <name evidence="2" type="ORF">D5R93_02510</name>
</gene>
<dbReference type="Gene3D" id="3.40.50.1820">
    <property type="entry name" value="alpha/beta hydrolase"/>
    <property type="match status" value="1"/>
</dbReference>
<organism evidence="2 3">
    <name type="scientific">Actinomyces lilanjuaniae</name>
    <dbReference type="NCBI Taxonomy" id="2321394"/>
    <lineage>
        <taxon>Bacteria</taxon>
        <taxon>Bacillati</taxon>
        <taxon>Actinomycetota</taxon>
        <taxon>Actinomycetes</taxon>
        <taxon>Actinomycetales</taxon>
        <taxon>Actinomycetaceae</taxon>
        <taxon>Actinomyces</taxon>
    </lineage>
</organism>
<evidence type="ECO:0000259" key="1">
    <source>
        <dbReference type="Pfam" id="PF12146"/>
    </source>
</evidence>
<dbReference type="Pfam" id="PF12146">
    <property type="entry name" value="Hydrolase_4"/>
    <property type="match status" value="1"/>
</dbReference>
<keyword evidence="3" id="KW-1185">Reference proteome</keyword>
<dbReference type="EMBL" id="CP032514">
    <property type="protein sequence ID" value="AYD89212.1"/>
    <property type="molecule type" value="Genomic_DNA"/>
</dbReference>
<dbReference type="InterPro" id="IPR029058">
    <property type="entry name" value="AB_hydrolase_fold"/>
</dbReference>
<proteinExistence type="predicted"/>
<evidence type="ECO:0000313" key="2">
    <source>
        <dbReference type="EMBL" id="AYD89212.1"/>
    </source>
</evidence>
<dbReference type="SUPFAM" id="SSF53474">
    <property type="entry name" value="alpha/beta-Hydrolases"/>
    <property type="match status" value="1"/>
</dbReference>
<accession>A0ABM6Z239</accession>
<feature type="domain" description="Serine aminopeptidase S33" evidence="1">
    <location>
        <begin position="2"/>
        <end position="146"/>
    </location>
</feature>
<dbReference type="InterPro" id="IPR022742">
    <property type="entry name" value="Hydrolase_4"/>
</dbReference>
<protein>
    <recommendedName>
        <fullName evidence="1">Serine aminopeptidase S33 domain-containing protein</fullName>
    </recommendedName>
</protein>
<evidence type="ECO:0000313" key="3">
    <source>
        <dbReference type="Proteomes" id="UP000273001"/>
    </source>
</evidence>
<dbReference type="Proteomes" id="UP000273001">
    <property type="component" value="Chromosome"/>
</dbReference>
<reference evidence="2 3" key="1">
    <citation type="submission" date="2018-09" db="EMBL/GenBank/DDBJ databases">
        <authorList>
            <person name="Li J."/>
        </authorList>
    </citation>
    <scope>NUCLEOTIDE SEQUENCE [LARGE SCALE GENOMIC DNA]</scope>
    <source>
        <strain evidence="2 3">2129</strain>
    </source>
</reference>
<sequence>MVLNGHSTGGLTAALWAHRHPGVLSGLALTSPWLETWGGHPTRTLGRPVIRTLARVSPRMELPTGTISPSDVFYVADGWNDERDGALPDPSWAQDPYATGWDLNPAWVLRPWAPVRPGWLLAVLDGQARVAQGLDIDCPVLLMASARSRVSLGWTPQARHADTIIDAQAAARNSVRLGNLVTITRFAGGVHDLTLSEPPVRERVFSTLGRWLMSYALHTAHPNH</sequence>